<dbReference type="SUPFAM" id="SSF53448">
    <property type="entry name" value="Nucleotide-diphospho-sugar transferases"/>
    <property type="match status" value="1"/>
</dbReference>
<name>F0SI45_RUBBR</name>
<dbReference type="InterPro" id="IPR029044">
    <property type="entry name" value="Nucleotide-diphossugar_trans"/>
</dbReference>
<dbReference type="Proteomes" id="UP000006860">
    <property type="component" value="Chromosome"/>
</dbReference>
<evidence type="ECO:0000313" key="3">
    <source>
        <dbReference type="Proteomes" id="UP000006860"/>
    </source>
</evidence>
<dbReference type="Gene3D" id="3.90.550.10">
    <property type="entry name" value="Spore Coat Polysaccharide Biosynthesis Protein SpsA, Chain A"/>
    <property type="match status" value="1"/>
</dbReference>
<keyword evidence="3" id="KW-1185">Reference proteome</keyword>
<dbReference type="Pfam" id="PF00535">
    <property type="entry name" value="Glycos_transf_2"/>
    <property type="match status" value="1"/>
</dbReference>
<dbReference type="eggNOG" id="COG1216">
    <property type="taxonomic scope" value="Bacteria"/>
</dbReference>
<dbReference type="AlphaFoldDB" id="F0SI45"/>
<dbReference type="RefSeq" id="WP_013630452.1">
    <property type="nucleotide sequence ID" value="NC_015174.1"/>
</dbReference>
<dbReference type="HOGENOM" id="CLU_942960_0_0_0"/>
<sequence length="295" mass="34609">MLSVAVIVMNRDRPDLTNRVVEQIQQQGNRPEIEKDLYVIEAGSRVPEGCSKYMTHRFRDRRYRGRYYAFNRGLTWARGRKDYDFYWFVVNDIEFTPEEDCLSKLIACMHDEPSMGLIGPCELDAKDYRGAAPESGRNWHKAATVHGLAHLIRGEVIHTVGYMNPRFRYSQGAGSEYAYKLYRQGWFLAYADCATVHHDQSGSTYGKVVPISRHEYQRRANNFAIRYLTKHYGENWPELFSSVLPPDVEVNTFRWQQDVWSNEWKRNWKEVCPWFWKSGSAVKCFFRSLTVSARS</sequence>
<dbReference type="GO" id="GO:0016740">
    <property type="term" value="F:transferase activity"/>
    <property type="evidence" value="ECO:0007669"/>
    <property type="project" value="UniProtKB-KW"/>
</dbReference>
<reference evidence="3" key="1">
    <citation type="submission" date="2011-02" db="EMBL/GenBank/DDBJ databases">
        <title>The complete genome of Planctomyces brasiliensis DSM 5305.</title>
        <authorList>
            <person name="Lucas S."/>
            <person name="Copeland A."/>
            <person name="Lapidus A."/>
            <person name="Bruce D."/>
            <person name="Goodwin L."/>
            <person name="Pitluck S."/>
            <person name="Kyrpides N."/>
            <person name="Mavromatis K."/>
            <person name="Pagani I."/>
            <person name="Ivanova N."/>
            <person name="Ovchinnikova G."/>
            <person name="Lu M."/>
            <person name="Detter J.C."/>
            <person name="Han C."/>
            <person name="Land M."/>
            <person name="Hauser L."/>
            <person name="Markowitz V."/>
            <person name="Cheng J.-F."/>
            <person name="Hugenholtz P."/>
            <person name="Woyke T."/>
            <person name="Wu D."/>
            <person name="Tindall B."/>
            <person name="Pomrenke H.G."/>
            <person name="Brambilla E."/>
            <person name="Klenk H.-P."/>
            <person name="Eisen J.A."/>
        </authorList>
    </citation>
    <scope>NUCLEOTIDE SEQUENCE [LARGE SCALE GENOMIC DNA]</scope>
    <source>
        <strain evidence="3">ATCC 49424 / DSM 5305 / JCM 21570 / NBRC 103401 / IFAM 1448</strain>
    </source>
</reference>
<accession>F0SI45</accession>
<organism evidence="2 3">
    <name type="scientific">Rubinisphaera brasiliensis (strain ATCC 49424 / DSM 5305 / JCM 21570 / IAM 15109 / NBRC 103401 / IFAM 1448)</name>
    <name type="common">Planctomyces brasiliensis</name>
    <dbReference type="NCBI Taxonomy" id="756272"/>
    <lineage>
        <taxon>Bacteria</taxon>
        <taxon>Pseudomonadati</taxon>
        <taxon>Planctomycetota</taxon>
        <taxon>Planctomycetia</taxon>
        <taxon>Planctomycetales</taxon>
        <taxon>Planctomycetaceae</taxon>
        <taxon>Rubinisphaera</taxon>
    </lineage>
</organism>
<dbReference type="InterPro" id="IPR001173">
    <property type="entry name" value="Glyco_trans_2-like"/>
</dbReference>
<evidence type="ECO:0000259" key="1">
    <source>
        <dbReference type="Pfam" id="PF00535"/>
    </source>
</evidence>
<gene>
    <name evidence="2" type="ordered locus">Plabr_4173</name>
</gene>
<evidence type="ECO:0000313" key="2">
    <source>
        <dbReference type="EMBL" id="ADY61747.1"/>
    </source>
</evidence>
<keyword evidence="2" id="KW-0808">Transferase</keyword>
<dbReference type="EMBL" id="CP002546">
    <property type="protein sequence ID" value="ADY61747.1"/>
    <property type="molecule type" value="Genomic_DNA"/>
</dbReference>
<dbReference type="OrthoDB" id="9765084at2"/>
<proteinExistence type="predicted"/>
<dbReference type="STRING" id="756272.Plabr_4173"/>
<protein>
    <submittedName>
        <fullName evidence="2">Glycosyl transferase family 2</fullName>
    </submittedName>
</protein>
<feature type="domain" description="Glycosyltransferase 2-like" evidence="1">
    <location>
        <begin position="3"/>
        <end position="119"/>
    </location>
</feature>
<dbReference type="KEGG" id="pbs:Plabr_4173"/>